<evidence type="ECO:0000256" key="6">
    <source>
        <dbReference type="RuleBase" id="RU363034"/>
    </source>
</evidence>
<evidence type="ECO:0000256" key="5">
    <source>
        <dbReference type="ARBA" id="ARBA00023157"/>
    </source>
</evidence>
<comment type="similarity">
    <text evidence="1">Belongs to the peptidase S1 family. Snake venom subfamily.</text>
</comment>
<protein>
    <recommendedName>
        <fullName evidence="8">Peptidase S1 domain-containing protein</fullName>
    </recommendedName>
</protein>
<dbReference type="Ensembl" id="ENSCMMT00000010974.1">
    <property type="protein sequence ID" value="ENSCMMP00000009959.1"/>
    <property type="gene ID" value="ENSCMMG00000006320.1"/>
</dbReference>
<keyword evidence="4 6" id="KW-0720">Serine protease</keyword>
<feature type="signal peptide" evidence="7">
    <location>
        <begin position="1"/>
        <end position="21"/>
    </location>
</feature>
<organism evidence="9 10">
    <name type="scientific">Cairina moschata</name>
    <name type="common">Muscovy duck</name>
    <dbReference type="NCBI Taxonomy" id="8855"/>
    <lineage>
        <taxon>Eukaryota</taxon>
        <taxon>Metazoa</taxon>
        <taxon>Chordata</taxon>
        <taxon>Craniata</taxon>
        <taxon>Vertebrata</taxon>
        <taxon>Euteleostomi</taxon>
        <taxon>Archelosauria</taxon>
        <taxon>Archosauria</taxon>
        <taxon>Dinosauria</taxon>
        <taxon>Saurischia</taxon>
        <taxon>Theropoda</taxon>
        <taxon>Coelurosauria</taxon>
        <taxon>Aves</taxon>
        <taxon>Neognathae</taxon>
        <taxon>Galloanserae</taxon>
        <taxon>Anseriformes</taxon>
        <taxon>Anatidae</taxon>
        <taxon>Anatinae</taxon>
        <taxon>Cairina</taxon>
    </lineage>
</organism>
<evidence type="ECO:0000256" key="3">
    <source>
        <dbReference type="ARBA" id="ARBA00022801"/>
    </source>
</evidence>
<keyword evidence="5" id="KW-1015">Disulfide bond</keyword>
<reference evidence="9" key="2">
    <citation type="submission" date="2025-08" db="UniProtKB">
        <authorList>
            <consortium name="Ensembl"/>
        </authorList>
    </citation>
    <scope>IDENTIFICATION</scope>
</reference>
<dbReference type="Gene3D" id="2.40.10.10">
    <property type="entry name" value="Trypsin-like serine proteases"/>
    <property type="match status" value="2"/>
</dbReference>
<dbReference type="PROSITE" id="PS00135">
    <property type="entry name" value="TRYPSIN_SER"/>
    <property type="match status" value="1"/>
</dbReference>
<dbReference type="InterPro" id="IPR018114">
    <property type="entry name" value="TRYPSIN_HIS"/>
</dbReference>
<feature type="domain" description="Peptidase S1" evidence="8">
    <location>
        <begin position="58"/>
        <end position="272"/>
    </location>
</feature>
<name>A0A8C3GHK0_CAIMO</name>
<dbReference type="AlphaFoldDB" id="A0A8C3GHK0"/>
<reference evidence="9" key="1">
    <citation type="submission" date="2018-09" db="EMBL/GenBank/DDBJ databases">
        <title>Common duck and Muscovy duck high density SNP chip.</title>
        <authorList>
            <person name="Vignal A."/>
            <person name="Thebault N."/>
            <person name="Warren W.C."/>
        </authorList>
    </citation>
    <scope>NUCLEOTIDE SEQUENCE [LARGE SCALE GENOMIC DNA]</scope>
</reference>
<dbReference type="InterPro" id="IPR009003">
    <property type="entry name" value="Peptidase_S1_PA"/>
</dbReference>
<dbReference type="PROSITE" id="PS50240">
    <property type="entry name" value="TRYPSIN_DOM"/>
    <property type="match status" value="1"/>
</dbReference>
<dbReference type="PRINTS" id="PR00722">
    <property type="entry name" value="CHYMOTRYPSIN"/>
</dbReference>
<keyword evidence="2 6" id="KW-0645">Protease</keyword>
<dbReference type="Pfam" id="PF00089">
    <property type="entry name" value="Trypsin"/>
    <property type="match status" value="1"/>
</dbReference>
<reference evidence="9" key="3">
    <citation type="submission" date="2025-09" db="UniProtKB">
        <authorList>
            <consortium name="Ensembl"/>
        </authorList>
    </citation>
    <scope>IDENTIFICATION</scope>
</reference>
<accession>A0A8C3GHK0</accession>
<proteinExistence type="inferred from homology"/>
<dbReference type="FunFam" id="2.40.10.10:FF:000010">
    <property type="entry name" value="Kallikrein related peptidase 11"/>
    <property type="match status" value="1"/>
</dbReference>
<keyword evidence="3 6" id="KW-0378">Hydrolase</keyword>
<keyword evidence="7" id="KW-0732">Signal</keyword>
<dbReference type="PANTHER" id="PTHR24271">
    <property type="entry name" value="KALLIKREIN-RELATED"/>
    <property type="match status" value="1"/>
</dbReference>
<evidence type="ECO:0000259" key="8">
    <source>
        <dbReference type="PROSITE" id="PS50240"/>
    </source>
</evidence>
<evidence type="ECO:0000313" key="10">
    <source>
        <dbReference type="Proteomes" id="UP000694556"/>
    </source>
</evidence>
<dbReference type="InterPro" id="IPR043504">
    <property type="entry name" value="Peptidase_S1_PA_chymotrypsin"/>
</dbReference>
<evidence type="ECO:0000313" key="9">
    <source>
        <dbReference type="Ensembl" id="ENSCMMP00000009959.1"/>
    </source>
</evidence>
<dbReference type="GO" id="GO:0004252">
    <property type="term" value="F:serine-type endopeptidase activity"/>
    <property type="evidence" value="ECO:0007669"/>
    <property type="project" value="InterPro"/>
</dbReference>
<evidence type="ECO:0000256" key="1">
    <source>
        <dbReference type="ARBA" id="ARBA00009228"/>
    </source>
</evidence>
<sequence>MCQSQLLLALLLLFSCPWADTSKLGYCEGLRRRLLVWALASAAHSAVGCLSGALWGQIVGGHEAQPHSHPYMAYLKIGKSACGGFLVAPDWVMTAAHCMGNATVILGAHNIYEPETTQQVRGVLRYHQHPEYDPSTVSNDIMLLKLTAKATLNSYVKTIPLPKTSGYLPTGTKCSIAGWGLIDKDQETSKLFETKVTIYSRRKCVHFYPHLNAGMVCAGSFHELRDSSQGDSGGPLVCNKVARGIVSFGHDNPPGVYTRISNYLPWIKKTMKK</sequence>
<evidence type="ECO:0000256" key="7">
    <source>
        <dbReference type="SAM" id="SignalP"/>
    </source>
</evidence>
<evidence type="ECO:0000256" key="2">
    <source>
        <dbReference type="ARBA" id="ARBA00022670"/>
    </source>
</evidence>
<dbReference type="PROSITE" id="PS00134">
    <property type="entry name" value="TRYPSIN_HIS"/>
    <property type="match status" value="1"/>
</dbReference>
<dbReference type="PANTHER" id="PTHR24271:SF90">
    <property type="entry name" value="PEPTIDASE S1 DOMAIN-CONTAINING PROTEIN"/>
    <property type="match status" value="1"/>
</dbReference>
<keyword evidence="10" id="KW-1185">Reference proteome</keyword>
<dbReference type="InterPro" id="IPR001314">
    <property type="entry name" value="Peptidase_S1A"/>
</dbReference>
<dbReference type="Proteomes" id="UP000694556">
    <property type="component" value="Chromosome 29"/>
</dbReference>
<dbReference type="SUPFAM" id="SSF50494">
    <property type="entry name" value="Trypsin-like serine proteases"/>
    <property type="match status" value="1"/>
</dbReference>
<dbReference type="InterPro" id="IPR033116">
    <property type="entry name" value="TRYPSIN_SER"/>
</dbReference>
<dbReference type="SMART" id="SM00020">
    <property type="entry name" value="Tryp_SPc"/>
    <property type="match status" value="1"/>
</dbReference>
<evidence type="ECO:0000256" key="4">
    <source>
        <dbReference type="ARBA" id="ARBA00022825"/>
    </source>
</evidence>
<dbReference type="GO" id="GO:0006508">
    <property type="term" value="P:proteolysis"/>
    <property type="evidence" value="ECO:0007669"/>
    <property type="project" value="UniProtKB-KW"/>
</dbReference>
<feature type="chain" id="PRO_5034510983" description="Peptidase S1 domain-containing protein" evidence="7">
    <location>
        <begin position="22"/>
        <end position="273"/>
    </location>
</feature>
<dbReference type="CDD" id="cd00190">
    <property type="entry name" value="Tryp_SPc"/>
    <property type="match status" value="1"/>
</dbReference>
<dbReference type="InterPro" id="IPR001254">
    <property type="entry name" value="Trypsin_dom"/>
</dbReference>